<comment type="caution">
    <text evidence="2">The sequence shown here is derived from an EMBL/GenBank/DDBJ whole genome shotgun (WGS) entry which is preliminary data.</text>
</comment>
<feature type="compositionally biased region" description="Low complexity" evidence="1">
    <location>
        <begin position="446"/>
        <end position="466"/>
    </location>
</feature>
<reference evidence="2 3" key="1">
    <citation type="journal article" date="2016" name="Genome Biol. Evol.">
        <title>Divergent and convergent evolution of fungal pathogenicity.</title>
        <authorList>
            <person name="Shang Y."/>
            <person name="Xiao G."/>
            <person name="Zheng P."/>
            <person name="Cen K."/>
            <person name="Zhan S."/>
            <person name="Wang C."/>
        </authorList>
    </citation>
    <scope>NUCLEOTIDE SEQUENCE [LARGE SCALE GENOMIC DNA]</scope>
    <source>
        <strain evidence="2 3">RCEF 2490</strain>
    </source>
</reference>
<name>A0A166VM92_9HYPO</name>
<keyword evidence="3" id="KW-1185">Reference proteome</keyword>
<gene>
    <name evidence="2" type="ORF">AAL_01281</name>
</gene>
<evidence type="ECO:0000313" key="3">
    <source>
        <dbReference type="Proteomes" id="UP000078544"/>
    </source>
</evidence>
<feature type="compositionally biased region" description="Basic and acidic residues" evidence="1">
    <location>
        <begin position="551"/>
        <end position="572"/>
    </location>
</feature>
<protein>
    <submittedName>
        <fullName evidence="2">ORP1 like protein</fullName>
    </submittedName>
</protein>
<feature type="region of interest" description="Disordered" evidence="1">
    <location>
        <begin position="260"/>
        <end position="287"/>
    </location>
</feature>
<feature type="compositionally biased region" description="Low complexity" evidence="1">
    <location>
        <begin position="512"/>
        <end position="530"/>
    </location>
</feature>
<dbReference type="Proteomes" id="UP000078544">
    <property type="component" value="Unassembled WGS sequence"/>
</dbReference>
<feature type="region of interest" description="Disordered" evidence="1">
    <location>
        <begin position="357"/>
        <end position="376"/>
    </location>
</feature>
<dbReference type="STRING" id="1081109.A0A166VM92"/>
<organism evidence="2 3">
    <name type="scientific">Moelleriella libera RCEF 2490</name>
    <dbReference type="NCBI Taxonomy" id="1081109"/>
    <lineage>
        <taxon>Eukaryota</taxon>
        <taxon>Fungi</taxon>
        <taxon>Dikarya</taxon>
        <taxon>Ascomycota</taxon>
        <taxon>Pezizomycotina</taxon>
        <taxon>Sordariomycetes</taxon>
        <taxon>Hypocreomycetidae</taxon>
        <taxon>Hypocreales</taxon>
        <taxon>Clavicipitaceae</taxon>
        <taxon>Moelleriella</taxon>
    </lineage>
</organism>
<proteinExistence type="predicted"/>
<feature type="region of interest" description="Disordered" evidence="1">
    <location>
        <begin position="316"/>
        <end position="336"/>
    </location>
</feature>
<evidence type="ECO:0000256" key="1">
    <source>
        <dbReference type="SAM" id="MobiDB-lite"/>
    </source>
</evidence>
<accession>A0A166VM92</accession>
<dbReference type="AlphaFoldDB" id="A0A166VM92"/>
<evidence type="ECO:0000313" key="2">
    <source>
        <dbReference type="EMBL" id="OAA33816.1"/>
    </source>
</evidence>
<feature type="region of interest" description="Disordered" evidence="1">
    <location>
        <begin position="393"/>
        <end position="627"/>
    </location>
</feature>
<sequence length="627" mass="69076">MTIVEDVSLQGAARGINGSLDHDENHGGVDAIDRAEHGDNALKITAPRPMRASLSSVSSAVALHYDQHASRAASVAIPLDEDDEEKPVCMFVDDCDTGSQLRKAISHLFGRNKTCTLKIPKMVWVYYCRKHYQRVRYRNARTYPVTQMELVETQIERLKRWSDQNQARGKGAYIKSWTLSLRKREEKRLQGNKGTNEEEDDAAAYGNGHIPAWIINELGEGFDTARMFAVAARLREEIENGTLAQVPEIEFLPDIVDDDGEKDSVKPTRHRRQTASISVSKTPKRKAPEFSIMTRQSPAYGSDVYGGYAVEEAHGVVSPSGKRPRTARAATFPHHPHQQQMMAQAVYMSGAPSSYMAPHPYGHGSQLQPNGNPPRAQNIVPKMRPMDYNQHMYARSPAPAGHREHGNAPHHGGHGHTRMLSYQGPRESSQYSQEGYYAYHTPEHGQQQQQQQQQPGPFSSFSRSGPNSPPTLPSITSQMHSSAPRYMPRAAVPRTGLSRPMHQRSASAFVPGSRYMSMGGRPSSSGTSTPAEHSGYEVEARGPTVSASFEGRQDHGVVEWRPRQDDGRREYASDFGSAPPSHQAYSQDVSPGAAVPPSQMARNGGPTAGTNLSVYPEPIAPAECRSA</sequence>
<dbReference type="OrthoDB" id="4161595at2759"/>
<dbReference type="EMBL" id="AZGY01000001">
    <property type="protein sequence ID" value="OAA33816.1"/>
    <property type="molecule type" value="Genomic_DNA"/>
</dbReference>